<dbReference type="Gene3D" id="3.40.50.300">
    <property type="entry name" value="P-loop containing nucleotide triphosphate hydrolases"/>
    <property type="match status" value="1"/>
</dbReference>
<dbReference type="EMBL" id="JAHBCL010000001">
    <property type="protein sequence ID" value="MBS7525213.1"/>
    <property type="molecule type" value="Genomic_DNA"/>
</dbReference>
<comment type="caution">
    <text evidence="9">The sequence shown here is derived from an EMBL/GenBank/DDBJ whole genome shotgun (WGS) entry which is preliminary data.</text>
</comment>
<comment type="subcellular location">
    <subcellularLocation>
        <location evidence="1">Cell membrane</location>
        <topology evidence="1">Peripheral membrane protein</topology>
    </subcellularLocation>
</comment>
<dbReference type="RefSeq" id="WP_213234996.1">
    <property type="nucleotide sequence ID" value="NZ_JAHBCL010000001.1"/>
</dbReference>
<evidence type="ECO:0000256" key="1">
    <source>
        <dbReference type="ARBA" id="ARBA00004202"/>
    </source>
</evidence>
<dbReference type="InterPro" id="IPR003959">
    <property type="entry name" value="ATPase_AAA_core"/>
</dbReference>
<dbReference type="InterPro" id="IPR051535">
    <property type="entry name" value="Siderophore_ABC-ATPase"/>
</dbReference>
<sequence>MRYLEKFVFPSKDQEFNFFMSVARNCYTTFYPFQVLASDEPLELDFEPITILYGGNGSGKTTALNIIAEKLKLNRSAVYNRTNFFENYLTMCFYRLEVEAKIPEGSAIVTSDDVFDYALNIRNANLGIDHRRESMFDEYLDAKYAKFQMQSLEDYDRLKQVNESRRKTQSRYVRDNLAANIRTHSNGENAFRYFTERLKDDALFLLDEPENSLSPKLQLELKKLIEEAVRYFGCQIIMATHSPFLLAIEGAKIYDFDCDPVVLKAYHELENIQIYQNFFRGC</sequence>
<evidence type="ECO:0000256" key="6">
    <source>
        <dbReference type="ARBA" id="ARBA00023065"/>
    </source>
</evidence>
<name>A0ABS5PJQ4_9FIRM</name>
<evidence type="ECO:0000313" key="9">
    <source>
        <dbReference type="EMBL" id="MBS7525213.1"/>
    </source>
</evidence>
<keyword evidence="10" id="KW-1185">Reference proteome</keyword>
<feature type="domain" description="AAA+ ATPase" evidence="8">
    <location>
        <begin position="46"/>
        <end position="259"/>
    </location>
</feature>
<gene>
    <name evidence="9" type="ORF">KHM83_00835</name>
</gene>
<dbReference type="PANTHER" id="PTHR42771:SF2">
    <property type="entry name" value="IRON(3+)-HYDROXAMATE IMPORT ATP-BINDING PROTEIN FHUC"/>
    <property type="match status" value="1"/>
</dbReference>
<dbReference type="CDD" id="cd00267">
    <property type="entry name" value="ABC_ATPase"/>
    <property type="match status" value="1"/>
</dbReference>
<organism evidence="9 10">
    <name type="scientific">Fusibacter paucivorans</name>
    <dbReference type="NCBI Taxonomy" id="76009"/>
    <lineage>
        <taxon>Bacteria</taxon>
        <taxon>Bacillati</taxon>
        <taxon>Bacillota</taxon>
        <taxon>Clostridia</taxon>
        <taxon>Eubacteriales</taxon>
        <taxon>Eubacteriales Family XII. Incertae Sedis</taxon>
        <taxon>Fusibacter</taxon>
    </lineage>
</organism>
<keyword evidence="3" id="KW-1003">Cell membrane</keyword>
<evidence type="ECO:0000256" key="7">
    <source>
        <dbReference type="ARBA" id="ARBA00023136"/>
    </source>
</evidence>
<evidence type="ECO:0000256" key="2">
    <source>
        <dbReference type="ARBA" id="ARBA00022448"/>
    </source>
</evidence>
<accession>A0ABS5PJQ4</accession>
<dbReference type="Proteomes" id="UP000746471">
    <property type="component" value="Unassembled WGS sequence"/>
</dbReference>
<evidence type="ECO:0000256" key="3">
    <source>
        <dbReference type="ARBA" id="ARBA00022475"/>
    </source>
</evidence>
<dbReference type="SUPFAM" id="SSF52540">
    <property type="entry name" value="P-loop containing nucleoside triphosphate hydrolases"/>
    <property type="match status" value="1"/>
</dbReference>
<keyword evidence="6" id="KW-0406">Ion transport</keyword>
<dbReference type="Pfam" id="PF13304">
    <property type="entry name" value="AAA_21"/>
    <property type="match status" value="1"/>
</dbReference>
<dbReference type="InterPro" id="IPR003593">
    <property type="entry name" value="AAA+_ATPase"/>
</dbReference>
<evidence type="ECO:0000256" key="5">
    <source>
        <dbReference type="ARBA" id="ARBA00023004"/>
    </source>
</evidence>
<evidence type="ECO:0000256" key="4">
    <source>
        <dbReference type="ARBA" id="ARBA00022496"/>
    </source>
</evidence>
<keyword evidence="7" id="KW-0472">Membrane</keyword>
<reference evidence="9 10" key="1">
    <citation type="submission" date="2021-05" db="EMBL/GenBank/DDBJ databases">
        <title>Fusibacter ferrireducens sp. nov., an anaerobic, sulfur- and Fe-reducing bacterium isolated from the mangrove sediment.</title>
        <authorList>
            <person name="Qiu D."/>
        </authorList>
    </citation>
    <scope>NUCLEOTIDE SEQUENCE [LARGE SCALE GENOMIC DNA]</scope>
    <source>
        <strain evidence="9 10">DSM 12116</strain>
    </source>
</reference>
<dbReference type="PANTHER" id="PTHR42771">
    <property type="entry name" value="IRON(3+)-HYDROXAMATE IMPORT ATP-BINDING PROTEIN FHUC"/>
    <property type="match status" value="1"/>
</dbReference>
<dbReference type="InterPro" id="IPR027417">
    <property type="entry name" value="P-loop_NTPase"/>
</dbReference>
<keyword evidence="4" id="KW-0410">Iron transport</keyword>
<keyword evidence="5" id="KW-0408">Iron</keyword>
<dbReference type="CDD" id="cd02019">
    <property type="entry name" value="NK"/>
    <property type="match status" value="1"/>
</dbReference>
<protein>
    <submittedName>
        <fullName evidence="9">AAA family ATPase</fullName>
    </submittedName>
</protein>
<proteinExistence type="predicted"/>
<evidence type="ECO:0000259" key="8">
    <source>
        <dbReference type="SMART" id="SM00382"/>
    </source>
</evidence>
<dbReference type="SMART" id="SM00382">
    <property type="entry name" value="AAA"/>
    <property type="match status" value="1"/>
</dbReference>
<evidence type="ECO:0000313" key="10">
    <source>
        <dbReference type="Proteomes" id="UP000746471"/>
    </source>
</evidence>
<keyword evidence="2" id="KW-0813">Transport</keyword>